<feature type="region of interest" description="Disordered" evidence="1">
    <location>
        <begin position="87"/>
        <end position="124"/>
    </location>
</feature>
<dbReference type="EMBL" id="PZQS01000005">
    <property type="protein sequence ID" value="PVD29874.1"/>
    <property type="molecule type" value="Genomic_DNA"/>
</dbReference>
<accession>A0A2T7P8Y4</accession>
<feature type="compositionally biased region" description="Basic and acidic residues" evidence="1">
    <location>
        <begin position="1"/>
        <end position="11"/>
    </location>
</feature>
<dbReference type="Proteomes" id="UP000245119">
    <property type="component" value="Linkage Group LG5"/>
</dbReference>
<gene>
    <name evidence="2" type="ORF">C0Q70_09131</name>
</gene>
<feature type="region of interest" description="Disordered" evidence="1">
    <location>
        <begin position="1"/>
        <end position="29"/>
    </location>
</feature>
<evidence type="ECO:0000313" key="2">
    <source>
        <dbReference type="EMBL" id="PVD29874.1"/>
    </source>
</evidence>
<feature type="compositionally biased region" description="Basic and acidic residues" evidence="1">
    <location>
        <begin position="20"/>
        <end position="29"/>
    </location>
</feature>
<dbReference type="AlphaFoldDB" id="A0A2T7P8Y4"/>
<organism evidence="2 3">
    <name type="scientific">Pomacea canaliculata</name>
    <name type="common">Golden apple snail</name>
    <dbReference type="NCBI Taxonomy" id="400727"/>
    <lineage>
        <taxon>Eukaryota</taxon>
        <taxon>Metazoa</taxon>
        <taxon>Spiralia</taxon>
        <taxon>Lophotrochozoa</taxon>
        <taxon>Mollusca</taxon>
        <taxon>Gastropoda</taxon>
        <taxon>Caenogastropoda</taxon>
        <taxon>Architaenioglossa</taxon>
        <taxon>Ampullarioidea</taxon>
        <taxon>Ampullariidae</taxon>
        <taxon>Pomacea</taxon>
    </lineage>
</organism>
<protein>
    <submittedName>
        <fullName evidence="2">Uncharacterized protein</fullName>
    </submittedName>
</protein>
<feature type="compositionally biased region" description="Basic and acidic residues" evidence="1">
    <location>
        <begin position="113"/>
        <end position="124"/>
    </location>
</feature>
<evidence type="ECO:0000256" key="1">
    <source>
        <dbReference type="SAM" id="MobiDB-lite"/>
    </source>
</evidence>
<name>A0A2T7P8Y4_POMCA</name>
<comment type="caution">
    <text evidence="2">The sequence shown here is derived from an EMBL/GenBank/DDBJ whole genome shotgun (WGS) entry which is preliminary data.</text>
</comment>
<evidence type="ECO:0000313" key="3">
    <source>
        <dbReference type="Proteomes" id="UP000245119"/>
    </source>
</evidence>
<proteinExistence type="predicted"/>
<reference evidence="2 3" key="1">
    <citation type="submission" date="2018-04" db="EMBL/GenBank/DDBJ databases">
        <title>The genome of golden apple snail Pomacea canaliculata provides insight into stress tolerance and invasive adaptation.</title>
        <authorList>
            <person name="Liu C."/>
            <person name="Liu B."/>
            <person name="Ren Y."/>
            <person name="Zhang Y."/>
            <person name="Wang H."/>
            <person name="Li S."/>
            <person name="Jiang F."/>
            <person name="Yin L."/>
            <person name="Zhang G."/>
            <person name="Qian W."/>
            <person name="Fan W."/>
        </authorList>
    </citation>
    <scope>NUCLEOTIDE SEQUENCE [LARGE SCALE GENOMIC DNA]</scope>
    <source>
        <strain evidence="2">SZHN2017</strain>
        <tissue evidence="2">Muscle</tissue>
    </source>
</reference>
<keyword evidence="3" id="KW-1185">Reference proteome</keyword>
<sequence>MTKNLDQEKKGVTQVGPKIKAGEDDKAGMRQLDNRLGMEKKEHQSGSPVHDVADMVLSGSRSQRSMDGELDTHERKYVDKNQKEVYVEADSMETPERERMAAGTNESFPAVRNKNEEVSEKSAE</sequence>